<dbReference type="InterPro" id="IPR051540">
    <property type="entry name" value="S-2-haloacid_dehalogenase"/>
</dbReference>
<dbReference type="Pfam" id="PF00702">
    <property type="entry name" value="Hydrolase"/>
    <property type="match status" value="1"/>
</dbReference>
<dbReference type="EMBL" id="PZZN01000002">
    <property type="protein sequence ID" value="PTM45476.1"/>
    <property type="molecule type" value="Genomic_DNA"/>
</dbReference>
<evidence type="ECO:0000313" key="3">
    <source>
        <dbReference type="Proteomes" id="UP000240996"/>
    </source>
</evidence>
<keyword evidence="1 2" id="KW-0378">Hydrolase</keyword>
<dbReference type="AlphaFoldDB" id="A0A2T4YPN0"/>
<dbReference type="Gene3D" id="1.10.150.240">
    <property type="entry name" value="Putative phosphatase, domain 2"/>
    <property type="match status" value="1"/>
</dbReference>
<dbReference type="SFLD" id="SFLDS00003">
    <property type="entry name" value="Haloacid_Dehalogenase"/>
    <property type="match status" value="1"/>
</dbReference>
<organism evidence="2 3">
    <name type="scientific">Sphingomonas aerolata</name>
    <dbReference type="NCBI Taxonomy" id="185951"/>
    <lineage>
        <taxon>Bacteria</taxon>
        <taxon>Pseudomonadati</taxon>
        <taxon>Pseudomonadota</taxon>
        <taxon>Alphaproteobacteria</taxon>
        <taxon>Sphingomonadales</taxon>
        <taxon>Sphingomonadaceae</taxon>
        <taxon>Sphingomonas</taxon>
    </lineage>
</organism>
<gene>
    <name evidence="2" type="ORF">C8J24_1693</name>
</gene>
<dbReference type="InterPro" id="IPR023214">
    <property type="entry name" value="HAD_sf"/>
</dbReference>
<dbReference type="InterPro" id="IPR036412">
    <property type="entry name" value="HAD-like_sf"/>
</dbReference>
<sequence length="233" mass="25338">MTIRLICLDADDTLWHNMRHFNAAEDALLEMLRPFADAHVARPALEACEARNLPLYGYGAKGFTLSMIETAIELCGADLKPMMVADILAAGRSLLAHPVELFDGIAQTLEDLADHGRLVLVTKGDLLHQEAKLAASGLGDRFAGVEIVSDKTADTFARLFERYAVQPAEAVMAGDSMRSDVRPALEAGAWAAYVPQDGAWAHEHASPPEFSDRFATLKSLAELPALIDRINRS</sequence>
<dbReference type="InterPro" id="IPR023198">
    <property type="entry name" value="PGP-like_dom2"/>
</dbReference>
<keyword evidence="3" id="KW-1185">Reference proteome</keyword>
<dbReference type="PANTHER" id="PTHR43316:SF8">
    <property type="entry name" value="HAD FAMILY HYDROLASE"/>
    <property type="match status" value="1"/>
</dbReference>
<dbReference type="PANTHER" id="PTHR43316">
    <property type="entry name" value="HYDROLASE, HALOACID DELAHOGENASE-RELATED"/>
    <property type="match status" value="1"/>
</dbReference>
<dbReference type="Proteomes" id="UP000240996">
    <property type="component" value="Unassembled WGS sequence"/>
</dbReference>
<proteinExistence type="predicted"/>
<name>A0A2T4YPN0_9SPHN</name>
<protein>
    <submittedName>
        <fullName evidence="2">Putative hydrolase of the HAD superfamily</fullName>
    </submittedName>
</protein>
<evidence type="ECO:0000313" key="2">
    <source>
        <dbReference type="EMBL" id="PTM45476.1"/>
    </source>
</evidence>
<evidence type="ECO:0000256" key="1">
    <source>
        <dbReference type="ARBA" id="ARBA00022801"/>
    </source>
</evidence>
<accession>A0A2T4YPN0</accession>
<dbReference type="SUPFAM" id="SSF56784">
    <property type="entry name" value="HAD-like"/>
    <property type="match status" value="1"/>
</dbReference>
<dbReference type="GO" id="GO:0016787">
    <property type="term" value="F:hydrolase activity"/>
    <property type="evidence" value="ECO:0007669"/>
    <property type="project" value="UniProtKB-KW"/>
</dbReference>
<comment type="caution">
    <text evidence="2">The sequence shown here is derived from an EMBL/GenBank/DDBJ whole genome shotgun (WGS) entry which is preliminary data.</text>
</comment>
<reference evidence="2 3" key="1">
    <citation type="submission" date="2018-04" db="EMBL/GenBank/DDBJ databases">
        <title>Genomic Encyclopedia of Type Strains, Phase III (KMG-III): the genomes of soil and plant-associated and newly described type strains.</title>
        <authorList>
            <person name="Whitman W."/>
        </authorList>
    </citation>
    <scope>NUCLEOTIDE SEQUENCE [LARGE SCALE GENOMIC DNA]</scope>
    <source>
        <strain evidence="2 3">NW12</strain>
    </source>
</reference>
<dbReference type="Gene3D" id="3.40.50.1000">
    <property type="entry name" value="HAD superfamily/HAD-like"/>
    <property type="match status" value="1"/>
</dbReference>
<dbReference type="RefSeq" id="WP_107931695.1">
    <property type="nucleotide sequence ID" value="NZ_PZZN01000002.1"/>
</dbReference>
<dbReference type="SFLD" id="SFLDG01129">
    <property type="entry name" value="C1.5:_HAD__Beta-PGM__Phosphata"/>
    <property type="match status" value="1"/>
</dbReference>